<accession>A0ABS4MD01</accession>
<keyword evidence="1" id="KW-0472">Membrane</keyword>
<feature type="transmembrane region" description="Helical" evidence="1">
    <location>
        <begin position="6"/>
        <end position="24"/>
    </location>
</feature>
<proteinExistence type="predicted"/>
<keyword evidence="3" id="KW-1185">Reference proteome</keyword>
<evidence type="ECO:0000313" key="3">
    <source>
        <dbReference type="Proteomes" id="UP001519292"/>
    </source>
</evidence>
<feature type="transmembrane region" description="Helical" evidence="1">
    <location>
        <begin position="44"/>
        <end position="61"/>
    </location>
</feature>
<feature type="transmembrane region" description="Helical" evidence="1">
    <location>
        <begin position="67"/>
        <end position="89"/>
    </location>
</feature>
<protein>
    <submittedName>
        <fullName evidence="2">Membrane protein</fullName>
    </submittedName>
</protein>
<gene>
    <name evidence="2" type="ORF">J2Z60_000738</name>
</gene>
<comment type="caution">
    <text evidence="2">The sequence shown here is derived from an EMBL/GenBank/DDBJ whole genome shotgun (WGS) entry which is preliminary data.</text>
</comment>
<dbReference type="EMBL" id="JAGGLU010000003">
    <property type="protein sequence ID" value="MBP2057567.1"/>
    <property type="molecule type" value="Genomic_DNA"/>
</dbReference>
<dbReference type="RefSeq" id="WP_209686311.1">
    <property type="nucleotide sequence ID" value="NZ_JAGGLU010000003.1"/>
</dbReference>
<name>A0ABS4MD01_9LACO</name>
<reference evidence="2 3" key="1">
    <citation type="submission" date="2021-03" db="EMBL/GenBank/DDBJ databases">
        <title>Genomic Encyclopedia of Type Strains, Phase IV (KMG-IV): sequencing the most valuable type-strain genomes for metagenomic binning, comparative biology and taxonomic classification.</title>
        <authorList>
            <person name="Goeker M."/>
        </authorList>
    </citation>
    <scope>NUCLEOTIDE SEQUENCE [LARGE SCALE GENOMIC DNA]</scope>
    <source>
        <strain evidence="2 3">DSM 101872</strain>
    </source>
</reference>
<feature type="transmembrane region" description="Helical" evidence="1">
    <location>
        <begin position="101"/>
        <end position="120"/>
    </location>
</feature>
<dbReference type="Proteomes" id="UP001519292">
    <property type="component" value="Unassembled WGS sequence"/>
</dbReference>
<evidence type="ECO:0000313" key="2">
    <source>
        <dbReference type="EMBL" id="MBP2057567.1"/>
    </source>
</evidence>
<keyword evidence="1" id="KW-0812">Transmembrane</keyword>
<sequence>MDMGVAIVGIFMIIIGFMVVMILIKKKGNFDERQEIIRGRGYKYGFITTDLLALAILYINITSYKISTVIAISLSIIIGAVVTSIYDIFNHAYFRVSDKRGTSMGAVFLLMGVCYAYITLQDWTSAYWDSNVIAIAVSIYFILVGITILFVKIKDRRDDE</sequence>
<organism evidence="2 3">
    <name type="scientific">Lactobacillus colini</name>
    <dbReference type="NCBI Taxonomy" id="1819254"/>
    <lineage>
        <taxon>Bacteria</taxon>
        <taxon>Bacillati</taxon>
        <taxon>Bacillota</taxon>
        <taxon>Bacilli</taxon>
        <taxon>Lactobacillales</taxon>
        <taxon>Lactobacillaceae</taxon>
        <taxon>Lactobacillus</taxon>
    </lineage>
</organism>
<feature type="transmembrane region" description="Helical" evidence="1">
    <location>
        <begin position="132"/>
        <end position="151"/>
    </location>
</feature>
<evidence type="ECO:0000256" key="1">
    <source>
        <dbReference type="SAM" id="Phobius"/>
    </source>
</evidence>
<keyword evidence="1" id="KW-1133">Transmembrane helix</keyword>